<proteinExistence type="predicted"/>
<dbReference type="AlphaFoldDB" id="A0A497EM97"/>
<feature type="domain" description="PIN" evidence="2">
    <location>
        <begin position="2"/>
        <end position="124"/>
    </location>
</feature>
<dbReference type="SUPFAM" id="SSF88723">
    <property type="entry name" value="PIN domain-like"/>
    <property type="match status" value="1"/>
</dbReference>
<dbReference type="EMBL" id="QMQV01000087">
    <property type="protein sequence ID" value="RLE48182.1"/>
    <property type="molecule type" value="Genomic_DNA"/>
</dbReference>
<dbReference type="CDD" id="cd09873">
    <property type="entry name" value="PIN_Pae0151-like"/>
    <property type="match status" value="1"/>
</dbReference>
<dbReference type="Pfam" id="PF01850">
    <property type="entry name" value="PIN"/>
    <property type="match status" value="1"/>
</dbReference>
<dbReference type="InterPro" id="IPR051619">
    <property type="entry name" value="TypeII_TA_RNase_PINc/VapC"/>
</dbReference>
<sequence length="132" mass="14818">MIVIDASALTAFILREEKWSELSSYMYRAVSVDNVVKEVSNAIWKAFYIRKYLSAEDAFSALEVLKMLVGKNLILYQSFNYLAKAFDISIEHGITLYDSVYIALALSEGAQLLTLDEKQANVAKSLGIRVLP</sequence>
<dbReference type="PANTHER" id="PTHR35901">
    <property type="entry name" value="RIBONUCLEASE VAPC3"/>
    <property type="match status" value="1"/>
</dbReference>
<comment type="caution">
    <text evidence="3">The sequence shown here is derived from an EMBL/GenBank/DDBJ whole genome shotgun (WGS) entry which is preliminary data.</text>
</comment>
<evidence type="ECO:0000313" key="3">
    <source>
        <dbReference type="EMBL" id="RLE48182.1"/>
    </source>
</evidence>
<dbReference type="InterPro" id="IPR029060">
    <property type="entry name" value="PIN-like_dom_sf"/>
</dbReference>
<dbReference type="PANTHER" id="PTHR35901:SF1">
    <property type="entry name" value="EXONUCLEASE VAPC9"/>
    <property type="match status" value="1"/>
</dbReference>
<dbReference type="Proteomes" id="UP000278475">
    <property type="component" value="Unassembled WGS sequence"/>
</dbReference>
<accession>A0A497EM97</accession>
<gene>
    <name evidence="3" type="ORF">DRJ31_07710</name>
</gene>
<dbReference type="Gene3D" id="3.40.50.1010">
    <property type="entry name" value="5'-nuclease"/>
    <property type="match status" value="1"/>
</dbReference>
<reference evidence="3 4" key="1">
    <citation type="submission" date="2018-06" db="EMBL/GenBank/DDBJ databases">
        <title>Extensive metabolic versatility and redundancy in microbially diverse, dynamic hydrothermal sediments.</title>
        <authorList>
            <person name="Dombrowski N."/>
            <person name="Teske A."/>
            <person name="Baker B.J."/>
        </authorList>
    </citation>
    <scope>NUCLEOTIDE SEQUENCE [LARGE SCALE GENOMIC DNA]</scope>
    <source>
        <strain evidence="3">B66_G16</strain>
    </source>
</reference>
<evidence type="ECO:0000256" key="1">
    <source>
        <dbReference type="ARBA" id="ARBA00022842"/>
    </source>
</evidence>
<organism evidence="3 4">
    <name type="scientific">Thermoproteota archaeon</name>
    <dbReference type="NCBI Taxonomy" id="2056631"/>
    <lineage>
        <taxon>Archaea</taxon>
        <taxon>Thermoproteota</taxon>
    </lineage>
</organism>
<name>A0A497EM97_9CREN</name>
<dbReference type="InterPro" id="IPR002716">
    <property type="entry name" value="PIN_dom"/>
</dbReference>
<evidence type="ECO:0000259" key="2">
    <source>
        <dbReference type="Pfam" id="PF01850"/>
    </source>
</evidence>
<evidence type="ECO:0000313" key="4">
    <source>
        <dbReference type="Proteomes" id="UP000278475"/>
    </source>
</evidence>
<protein>
    <submittedName>
        <fullName evidence="3">VapC toxin family PIN domain ribonuclease</fullName>
    </submittedName>
</protein>
<dbReference type="InterPro" id="IPR044153">
    <property type="entry name" value="PIN_Pae0151-like"/>
</dbReference>
<keyword evidence="1" id="KW-0460">Magnesium</keyword>